<organism evidence="2">
    <name type="scientific">uncultured Desulfovibrio sp</name>
    <dbReference type="NCBI Taxonomy" id="167968"/>
    <lineage>
        <taxon>Bacteria</taxon>
        <taxon>Pseudomonadati</taxon>
        <taxon>Thermodesulfobacteriota</taxon>
        <taxon>Desulfovibrionia</taxon>
        <taxon>Desulfovibrionales</taxon>
        <taxon>Desulfovibrionaceae</taxon>
        <taxon>Desulfovibrio</taxon>
        <taxon>environmental samples</taxon>
    </lineage>
</organism>
<gene>
    <name evidence="2" type="ORF">KL86DES1_20759</name>
</gene>
<dbReference type="Gene3D" id="3.10.180.10">
    <property type="entry name" value="2,3-Dihydroxybiphenyl 1,2-Dioxygenase, domain 1"/>
    <property type="match status" value="1"/>
</dbReference>
<proteinExistence type="predicted"/>
<dbReference type="SUPFAM" id="SSF54593">
    <property type="entry name" value="Glyoxalase/Bleomycin resistance protein/Dihydroxybiphenyl dioxygenase"/>
    <property type="match status" value="1"/>
</dbReference>
<dbReference type="EMBL" id="FMJC01000002">
    <property type="protein sequence ID" value="SCM72658.1"/>
    <property type="molecule type" value="Genomic_DNA"/>
</dbReference>
<dbReference type="AlphaFoldDB" id="A0A212L552"/>
<dbReference type="InterPro" id="IPR004360">
    <property type="entry name" value="Glyas_Fos-R_dOase_dom"/>
</dbReference>
<keyword evidence="2" id="KW-0560">Oxidoreductase</keyword>
<keyword evidence="2" id="KW-0223">Dioxygenase</keyword>
<dbReference type="InterPro" id="IPR037523">
    <property type="entry name" value="VOC_core"/>
</dbReference>
<dbReference type="RefSeq" id="WP_179980315.1">
    <property type="nucleotide sequence ID" value="NZ_LT608333.1"/>
</dbReference>
<dbReference type="PROSITE" id="PS51819">
    <property type="entry name" value="VOC"/>
    <property type="match status" value="1"/>
</dbReference>
<dbReference type="GO" id="GO:0051213">
    <property type="term" value="F:dioxygenase activity"/>
    <property type="evidence" value="ECO:0007669"/>
    <property type="project" value="UniProtKB-KW"/>
</dbReference>
<name>A0A212L552_9BACT</name>
<reference evidence="2" key="1">
    <citation type="submission" date="2016-08" db="EMBL/GenBank/DDBJ databases">
        <authorList>
            <person name="Seilhamer J.J."/>
        </authorList>
    </citation>
    <scope>NUCLEOTIDE SEQUENCE</scope>
    <source>
        <strain evidence="2">86-1</strain>
    </source>
</reference>
<dbReference type="Pfam" id="PF00903">
    <property type="entry name" value="Glyoxalase"/>
    <property type="match status" value="1"/>
</dbReference>
<accession>A0A212L552</accession>
<dbReference type="InterPro" id="IPR029068">
    <property type="entry name" value="Glyas_Bleomycin-R_OHBP_Dase"/>
</dbReference>
<evidence type="ECO:0000313" key="2">
    <source>
        <dbReference type="EMBL" id="SCM72658.1"/>
    </source>
</evidence>
<feature type="domain" description="VOC" evidence="1">
    <location>
        <begin position="2"/>
        <end position="145"/>
    </location>
</feature>
<evidence type="ECO:0000259" key="1">
    <source>
        <dbReference type="PROSITE" id="PS51819"/>
    </source>
</evidence>
<protein>
    <submittedName>
        <fullName evidence="2">Glyoxalase/bleomycin resistance protein/dioxygenase</fullName>
    </submittedName>
</protein>
<sequence length="154" mass="17237">MRYVHTNLIAKNWRSLSLFYQKVFGCKPVPPERDLKGAWLERLTGMPDAHIVGEHLRLPGYDDAGLTLEIFSYDTSTSGEPKLNLHGFSHIAFEVENVADTVKLLLSEGGELVGEIVSREYETLGTGTFAYAKDPEGNIIEVQSWKKHKESSAE</sequence>